<dbReference type="Pfam" id="PF00196">
    <property type="entry name" value="GerE"/>
    <property type="match status" value="1"/>
</dbReference>
<dbReference type="Proteomes" id="UP000304941">
    <property type="component" value="Unassembled WGS sequence"/>
</dbReference>
<dbReference type="PANTHER" id="PTHR43214">
    <property type="entry name" value="TWO-COMPONENT RESPONSE REGULATOR"/>
    <property type="match status" value="1"/>
</dbReference>
<dbReference type="SMART" id="SM00421">
    <property type="entry name" value="HTH_LUXR"/>
    <property type="match status" value="1"/>
</dbReference>
<keyword evidence="9" id="KW-1185">Reference proteome</keyword>
<reference evidence="8 9" key="1">
    <citation type="submission" date="2019-05" db="EMBL/GenBank/DDBJ databases">
        <title>Pseudomonas edaphica sp. nov., isolated from rhizospheric soil of Cistus ladanifer L. in Spain.</title>
        <authorList>
            <person name="Peix A."/>
        </authorList>
    </citation>
    <scope>NUCLEOTIDE SEQUENCE [LARGE SCALE GENOMIC DNA]</scope>
    <source>
        <strain evidence="8 9">RD25</strain>
    </source>
</reference>
<dbReference type="PROSITE" id="PS00622">
    <property type="entry name" value="HTH_LUXR_1"/>
    <property type="match status" value="1"/>
</dbReference>
<evidence type="ECO:0000256" key="5">
    <source>
        <dbReference type="PROSITE-ProRule" id="PRU00169"/>
    </source>
</evidence>
<evidence type="ECO:0000313" key="9">
    <source>
        <dbReference type="Proteomes" id="UP000304941"/>
    </source>
</evidence>
<feature type="domain" description="HTH luxR-type" evidence="6">
    <location>
        <begin position="141"/>
        <end position="206"/>
    </location>
</feature>
<dbReference type="InterPro" id="IPR000792">
    <property type="entry name" value="Tscrpt_reg_LuxR_C"/>
</dbReference>
<keyword evidence="4" id="KW-0804">Transcription</keyword>
<evidence type="ECO:0000313" key="8">
    <source>
        <dbReference type="EMBL" id="TLG87378.1"/>
    </source>
</evidence>
<dbReference type="PROSITE" id="PS50110">
    <property type="entry name" value="RESPONSE_REGULATORY"/>
    <property type="match status" value="1"/>
</dbReference>
<sequence>MRKKVLIVDDHPMVRHGIRVALESIGFEIIGETSDGADAVQLIESLKPNVVILDIGLEKVDGLTVLKRIVREKLETRVLVYTSQTKDTFASRCFQAGASGFVSKSEPTAQLLKAIETVADGYVLFPRDVMPFFSGTSATGEAGALENLTDREMHVMRLLAEGFSNRDIAQKLNLSTKTISGHKINILMKLNVTSVVELANIAKQHNLI</sequence>
<keyword evidence="2" id="KW-0805">Transcription regulation</keyword>
<evidence type="ECO:0000259" key="7">
    <source>
        <dbReference type="PROSITE" id="PS50110"/>
    </source>
</evidence>
<dbReference type="Gene3D" id="3.40.50.2300">
    <property type="match status" value="1"/>
</dbReference>
<dbReference type="SMART" id="SM00448">
    <property type="entry name" value="REC"/>
    <property type="match status" value="1"/>
</dbReference>
<accession>A0ABY2TVV3</accession>
<feature type="domain" description="Response regulatory" evidence="7">
    <location>
        <begin position="4"/>
        <end position="119"/>
    </location>
</feature>
<dbReference type="EMBL" id="VBVZ01000817">
    <property type="protein sequence ID" value="TLG87378.1"/>
    <property type="molecule type" value="Genomic_DNA"/>
</dbReference>
<dbReference type="PRINTS" id="PR00038">
    <property type="entry name" value="HTHLUXR"/>
</dbReference>
<dbReference type="RefSeq" id="WP_138454094.1">
    <property type="nucleotide sequence ID" value="NZ_VBVZ01000817.1"/>
</dbReference>
<name>A0ABY2TVV3_9PSED</name>
<protein>
    <submittedName>
        <fullName evidence="8">Response regulator transcription factor</fullName>
    </submittedName>
</protein>
<evidence type="ECO:0000256" key="1">
    <source>
        <dbReference type="ARBA" id="ARBA00022553"/>
    </source>
</evidence>
<dbReference type="InterPro" id="IPR016032">
    <property type="entry name" value="Sig_transdc_resp-reg_C-effctor"/>
</dbReference>
<evidence type="ECO:0000256" key="4">
    <source>
        <dbReference type="ARBA" id="ARBA00023163"/>
    </source>
</evidence>
<dbReference type="CDD" id="cd06170">
    <property type="entry name" value="LuxR_C_like"/>
    <property type="match status" value="1"/>
</dbReference>
<dbReference type="Pfam" id="PF00072">
    <property type="entry name" value="Response_reg"/>
    <property type="match status" value="1"/>
</dbReference>
<dbReference type="InterPro" id="IPR039420">
    <property type="entry name" value="WalR-like"/>
</dbReference>
<proteinExistence type="predicted"/>
<evidence type="ECO:0000256" key="3">
    <source>
        <dbReference type="ARBA" id="ARBA00023125"/>
    </source>
</evidence>
<evidence type="ECO:0000256" key="2">
    <source>
        <dbReference type="ARBA" id="ARBA00023015"/>
    </source>
</evidence>
<dbReference type="SUPFAM" id="SSF52172">
    <property type="entry name" value="CheY-like"/>
    <property type="match status" value="1"/>
</dbReference>
<gene>
    <name evidence="8" type="ORF">FEM54_30825</name>
</gene>
<dbReference type="CDD" id="cd17535">
    <property type="entry name" value="REC_NarL-like"/>
    <property type="match status" value="1"/>
</dbReference>
<evidence type="ECO:0000259" key="6">
    <source>
        <dbReference type="PROSITE" id="PS50043"/>
    </source>
</evidence>
<feature type="modified residue" description="4-aspartylphosphate" evidence="5">
    <location>
        <position position="54"/>
    </location>
</feature>
<organism evidence="8 9">
    <name type="scientific">Pseudomonas edaphica</name>
    <dbReference type="NCBI Taxonomy" id="2006980"/>
    <lineage>
        <taxon>Bacteria</taxon>
        <taxon>Pseudomonadati</taxon>
        <taxon>Pseudomonadota</taxon>
        <taxon>Gammaproteobacteria</taxon>
        <taxon>Pseudomonadales</taxon>
        <taxon>Pseudomonadaceae</taxon>
        <taxon>Pseudomonas</taxon>
    </lineage>
</organism>
<dbReference type="InterPro" id="IPR058245">
    <property type="entry name" value="NreC/VraR/RcsB-like_REC"/>
</dbReference>
<keyword evidence="1 5" id="KW-0597">Phosphoprotein</keyword>
<keyword evidence="3" id="KW-0238">DNA-binding</keyword>
<dbReference type="InterPro" id="IPR001789">
    <property type="entry name" value="Sig_transdc_resp-reg_receiver"/>
</dbReference>
<dbReference type="SUPFAM" id="SSF46894">
    <property type="entry name" value="C-terminal effector domain of the bipartite response regulators"/>
    <property type="match status" value="1"/>
</dbReference>
<comment type="caution">
    <text evidence="8">The sequence shown here is derived from an EMBL/GenBank/DDBJ whole genome shotgun (WGS) entry which is preliminary data.</text>
</comment>
<dbReference type="PROSITE" id="PS50043">
    <property type="entry name" value="HTH_LUXR_2"/>
    <property type="match status" value="1"/>
</dbReference>
<dbReference type="PANTHER" id="PTHR43214:SF41">
    <property type="entry name" value="NITRATE_NITRITE RESPONSE REGULATOR PROTEIN NARP"/>
    <property type="match status" value="1"/>
</dbReference>
<dbReference type="InterPro" id="IPR011006">
    <property type="entry name" value="CheY-like_superfamily"/>
</dbReference>